<keyword evidence="4 8" id="KW-1133">Transmembrane helix</keyword>
<dbReference type="Proteomes" id="UP001623330">
    <property type="component" value="Unassembled WGS sequence"/>
</dbReference>
<evidence type="ECO:0000256" key="5">
    <source>
        <dbReference type="ARBA" id="ARBA00023136"/>
    </source>
</evidence>
<accession>A0ABR4NLJ7</accession>
<feature type="domain" description="VASt" evidence="9">
    <location>
        <begin position="426"/>
        <end position="594"/>
    </location>
</feature>
<dbReference type="PANTHER" id="PTHR23319">
    <property type="entry name" value="GRAM DOMAIN CONTAINING 1B, ISOFORM E"/>
    <property type="match status" value="1"/>
</dbReference>
<reference evidence="10 11" key="1">
    <citation type="submission" date="2024-05" db="EMBL/GenBank/DDBJ databases">
        <title>Long read based assembly of the Candida bracarensis genome reveals expanded adhesin content.</title>
        <authorList>
            <person name="Marcet-Houben M."/>
            <person name="Ksiezopolska E."/>
            <person name="Gabaldon T."/>
        </authorList>
    </citation>
    <scope>NUCLEOTIDE SEQUENCE [LARGE SCALE GENOMIC DNA]</scope>
    <source>
        <strain evidence="10 11">CBM6</strain>
    </source>
</reference>
<feature type="transmembrane region" description="Helical" evidence="8">
    <location>
        <begin position="646"/>
        <end position="668"/>
    </location>
</feature>
<proteinExistence type="inferred from homology"/>
<dbReference type="InterPro" id="IPR004182">
    <property type="entry name" value="GRAM"/>
</dbReference>
<gene>
    <name evidence="10" type="ORF">RNJ44_02397</name>
</gene>
<dbReference type="Gene3D" id="2.30.29.30">
    <property type="entry name" value="Pleckstrin-homology domain (PH domain)/Phosphotyrosine-binding domain (PTB)"/>
    <property type="match status" value="1"/>
</dbReference>
<evidence type="ECO:0000313" key="11">
    <source>
        <dbReference type="Proteomes" id="UP001623330"/>
    </source>
</evidence>
<dbReference type="InterPro" id="IPR031968">
    <property type="entry name" value="VASt"/>
</dbReference>
<evidence type="ECO:0000256" key="3">
    <source>
        <dbReference type="ARBA" id="ARBA00022692"/>
    </source>
</evidence>
<name>A0ABR4NLJ7_9SACH</name>
<dbReference type="SMART" id="SM00568">
    <property type="entry name" value="GRAM"/>
    <property type="match status" value="1"/>
</dbReference>
<comment type="subcellular location">
    <subcellularLocation>
        <location evidence="6">Endomembrane system</location>
        <topology evidence="6">Single-pass membrane protein</topology>
    </subcellularLocation>
    <subcellularLocation>
        <location evidence="1">Endoplasmic reticulum membrane</location>
    </subcellularLocation>
</comment>
<evidence type="ECO:0000256" key="4">
    <source>
        <dbReference type="ARBA" id="ARBA00022989"/>
    </source>
</evidence>
<keyword evidence="5 8" id="KW-0472">Membrane</keyword>
<dbReference type="InterPro" id="IPR011993">
    <property type="entry name" value="PH-like_dom_sf"/>
</dbReference>
<evidence type="ECO:0000256" key="2">
    <source>
        <dbReference type="ARBA" id="ARBA00006582"/>
    </source>
</evidence>
<sequence length="750" mass="83718">MEDYVSPYVKRKIDMNGYKAVPAGPQLSRVNSLSGSPNKSYDQLIEVPGAVTVADTSNPGVGGATLAAVPGTNAEDAGEEVVMSNNKSRSPSFFDSLVPSFLSRKSVITASDVDHLGTLGNGLHSKELYRDSKYHYASEKRNESFHNIFPGIPKNDPLIDDFGCVLHKNHAYNGRIYISEQHISFNSSFVDWMTKIIIPFKDIKHIEKTSSSSIGGALTHAITIEVENKDIYILTGFISTDVTFDLLNKVWSYNIHGNLPVDYVPGHKRPGILDFESNELVWTNKSNLSSRRPSVASSPIPSFIDRPLFIENSGTFARSYQMLLAKNDNLKKTVTENSNNDAIMKAILSIDEPEPVIVKQANDSNNDNDDDSSDEMEHSPASDSTGDITTTTEIRTHKLKDTAKMKYNGPLHNVETQFEHDAVANKETILKNITINAPPGIIFEIIFSSTDHSFMLDFLKSLDSSNFTDIGAFDGIENERGYTYIKALNYSVGPKSTKCVVTEKVMKKDFYDTINVVVETKTPNVPSGNSFSTNTRYQFRWASPTTCDLQISYWVEWTGSSWIKGMIESSCKSGQEEASKALEKLLNKYVDENIEETKVSSKPSSDLPRKEVVSEKHFTKETVIEKVNPAIQVEAAPKPTPATVKWFTWILVSLLGLIILLLIVNIILSISLQSRLDKLLILQLSRENIERGSGLFEIPVLRDQHLRVSPTMQDEIVSILRKFIGESDTHNEFDNTEIITKLYSALKNWN</sequence>
<evidence type="ECO:0000256" key="7">
    <source>
        <dbReference type="SAM" id="MobiDB-lite"/>
    </source>
</evidence>
<dbReference type="Pfam" id="PF16016">
    <property type="entry name" value="VASt"/>
    <property type="match status" value="1"/>
</dbReference>
<keyword evidence="3 8" id="KW-0812">Transmembrane</keyword>
<evidence type="ECO:0000313" key="10">
    <source>
        <dbReference type="EMBL" id="KAL3228452.1"/>
    </source>
</evidence>
<dbReference type="PROSITE" id="PS51778">
    <property type="entry name" value="VAST"/>
    <property type="match status" value="1"/>
</dbReference>
<dbReference type="PANTHER" id="PTHR23319:SF4">
    <property type="entry name" value="GRAM DOMAIN CONTAINING 1B, ISOFORM E"/>
    <property type="match status" value="1"/>
</dbReference>
<dbReference type="CDD" id="cd13220">
    <property type="entry name" value="PH-GRAM_GRAMDC"/>
    <property type="match status" value="1"/>
</dbReference>
<evidence type="ECO:0000256" key="6">
    <source>
        <dbReference type="ARBA" id="ARBA00037847"/>
    </source>
</evidence>
<organism evidence="10 11">
    <name type="scientific">Nakaseomyces bracarensis</name>
    <dbReference type="NCBI Taxonomy" id="273131"/>
    <lineage>
        <taxon>Eukaryota</taxon>
        <taxon>Fungi</taxon>
        <taxon>Dikarya</taxon>
        <taxon>Ascomycota</taxon>
        <taxon>Saccharomycotina</taxon>
        <taxon>Saccharomycetes</taxon>
        <taxon>Saccharomycetales</taxon>
        <taxon>Saccharomycetaceae</taxon>
        <taxon>Nakaseomyces</taxon>
    </lineage>
</organism>
<evidence type="ECO:0000256" key="1">
    <source>
        <dbReference type="ARBA" id="ARBA00004586"/>
    </source>
</evidence>
<protein>
    <recommendedName>
        <fullName evidence="9">VASt domain-containing protein</fullName>
    </recommendedName>
</protein>
<feature type="compositionally biased region" description="Low complexity" evidence="7">
    <location>
        <begin position="382"/>
        <end position="393"/>
    </location>
</feature>
<comment type="similarity">
    <text evidence="2">Belongs to the YSP2 family.</text>
</comment>
<feature type="region of interest" description="Disordered" evidence="7">
    <location>
        <begin position="360"/>
        <end position="393"/>
    </location>
</feature>
<evidence type="ECO:0000256" key="8">
    <source>
        <dbReference type="SAM" id="Phobius"/>
    </source>
</evidence>
<keyword evidence="11" id="KW-1185">Reference proteome</keyword>
<dbReference type="EMBL" id="JBEVYD010000013">
    <property type="protein sequence ID" value="KAL3228452.1"/>
    <property type="molecule type" value="Genomic_DNA"/>
</dbReference>
<evidence type="ECO:0000259" key="9">
    <source>
        <dbReference type="PROSITE" id="PS51778"/>
    </source>
</evidence>
<dbReference type="InterPro" id="IPR051482">
    <property type="entry name" value="Cholesterol_transport"/>
</dbReference>
<dbReference type="Pfam" id="PF02893">
    <property type="entry name" value="GRAM"/>
    <property type="match status" value="1"/>
</dbReference>
<comment type="caution">
    <text evidence="10">The sequence shown here is derived from an EMBL/GenBank/DDBJ whole genome shotgun (WGS) entry which is preliminary data.</text>
</comment>